<dbReference type="InterPro" id="IPR045600">
    <property type="entry name" value="RelA/SpoT_AH_RIS"/>
</dbReference>
<dbReference type="InterPro" id="IPR043519">
    <property type="entry name" value="NT_sf"/>
</dbReference>
<dbReference type="InterPro" id="IPR012675">
    <property type="entry name" value="Beta-grasp_dom_sf"/>
</dbReference>
<dbReference type="CDD" id="cd04876">
    <property type="entry name" value="ACT_RelA-SpoT"/>
    <property type="match status" value="1"/>
</dbReference>
<dbReference type="InterPro" id="IPR004095">
    <property type="entry name" value="TGS"/>
</dbReference>
<name>A0ABT1G519_9GAMM</name>
<dbReference type="GO" id="GO:0008728">
    <property type="term" value="F:GTP diphosphokinase activity"/>
    <property type="evidence" value="ECO:0007669"/>
    <property type="project" value="UniProtKB-EC"/>
</dbReference>
<evidence type="ECO:0000256" key="4">
    <source>
        <dbReference type="ARBA" id="ARBA00032407"/>
    </source>
</evidence>
<evidence type="ECO:0000313" key="11">
    <source>
        <dbReference type="Proteomes" id="UP001523550"/>
    </source>
</evidence>
<dbReference type="Pfam" id="PF19296">
    <property type="entry name" value="RelA_AH_RIS"/>
    <property type="match status" value="1"/>
</dbReference>
<dbReference type="SUPFAM" id="SSF81271">
    <property type="entry name" value="TGS-like"/>
    <property type="match status" value="1"/>
</dbReference>
<dbReference type="CDD" id="cd05399">
    <property type="entry name" value="NT_Rel-Spo_like"/>
    <property type="match status" value="1"/>
</dbReference>
<dbReference type="PROSITE" id="PS51671">
    <property type="entry name" value="ACT"/>
    <property type="match status" value="1"/>
</dbReference>
<evidence type="ECO:0000259" key="9">
    <source>
        <dbReference type="PROSITE" id="PS51880"/>
    </source>
</evidence>
<dbReference type="InterPro" id="IPR004811">
    <property type="entry name" value="RelA/Spo_fam"/>
</dbReference>
<comment type="function">
    <text evidence="6">In eubacteria ppGpp (guanosine 3'-diphosphate 5'-diphosphate) is a mediator of the stringent response that coordinates a variety of cellular activities in response to changes in nutritional abundance.</text>
</comment>
<evidence type="ECO:0000259" key="8">
    <source>
        <dbReference type="PROSITE" id="PS51671"/>
    </source>
</evidence>
<dbReference type="Pfam" id="PF13291">
    <property type="entry name" value="ACT_4"/>
    <property type="match status" value="1"/>
</dbReference>
<dbReference type="PANTHER" id="PTHR21262:SF31">
    <property type="entry name" value="GTP PYROPHOSPHOKINASE"/>
    <property type="match status" value="1"/>
</dbReference>
<dbReference type="InterPro" id="IPR007685">
    <property type="entry name" value="RelA_SpoT"/>
</dbReference>
<protein>
    <recommendedName>
        <fullName evidence="1">GTP pyrophosphokinase</fullName>
    </recommendedName>
    <alternativeName>
        <fullName evidence="4">(p)ppGpp synthase</fullName>
    </alternativeName>
    <alternativeName>
        <fullName evidence="3">ATP:GTP 3'-pyrophosphotransferase</fullName>
    </alternativeName>
    <alternativeName>
        <fullName evidence="5">ppGpp synthase I</fullName>
    </alternativeName>
</protein>
<evidence type="ECO:0000256" key="1">
    <source>
        <dbReference type="ARBA" id="ARBA00019852"/>
    </source>
</evidence>
<dbReference type="EMBL" id="JALJYF010000001">
    <property type="protein sequence ID" value="MCP1726392.1"/>
    <property type="molecule type" value="Genomic_DNA"/>
</dbReference>
<dbReference type="SUPFAM" id="SSF81301">
    <property type="entry name" value="Nucleotidyltransferase"/>
    <property type="match status" value="1"/>
</dbReference>
<dbReference type="NCBIfam" id="NF008124">
    <property type="entry name" value="PRK10872.1"/>
    <property type="match status" value="1"/>
</dbReference>
<dbReference type="Proteomes" id="UP001523550">
    <property type="component" value="Unassembled WGS sequence"/>
</dbReference>
<evidence type="ECO:0000256" key="6">
    <source>
        <dbReference type="RuleBase" id="RU003847"/>
    </source>
</evidence>
<evidence type="ECO:0000313" key="10">
    <source>
        <dbReference type="EMBL" id="MCP1726392.1"/>
    </source>
</evidence>
<gene>
    <name evidence="10" type="ORF">J2T60_000357</name>
</gene>
<feature type="region of interest" description="Disordered" evidence="7">
    <location>
        <begin position="1"/>
        <end position="29"/>
    </location>
</feature>
<evidence type="ECO:0000256" key="3">
    <source>
        <dbReference type="ARBA" id="ARBA00029754"/>
    </source>
</evidence>
<dbReference type="Pfam" id="PF04607">
    <property type="entry name" value="RelA_SpoT"/>
    <property type="match status" value="1"/>
</dbReference>
<dbReference type="Gene3D" id="1.10.3210.10">
    <property type="entry name" value="Hypothetical protein af1432"/>
    <property type="match status" value="1"/>
</dbReference>
<feature type="domain" description="ACT" evidence="8">
    <location>
        <begin position="645"/>
        <end position="720"/>
    </location>
</feature>
<dbReference type="NCBIfam" id="TIGR00691">
    <property type="entry name" value="spoT_relA"/>
    <property type="match status" value="1"/>
</dbReference>
<keyword evidence="11" id="KW-1185">Reference proteome</keyword>
<feature type="domain" description="TGS" evidence="9">
    <location>
        <begin position="393"/>
        <end position="454"/>
    </location>
</feature>
<dbReference type="InterPro" id="IPR045865">
    <property type="entry name" value="ACT-like_dom_sf"/>
</dbReference>
<dbReference type="CDD" id="cd01668">
    <property type="entry name" value="TGS_RSH"/>
    <property type="match status" value="1"/>
</dbReference>
<dbReference type="InterPro" id="IPR002912">
    <property type="entry name" value="ACT_dom"/>
</dbReference>
<evidence type="ECO:0000256" key="5">
    <source>
        <dbReference type="ARBA" id="ARBA00033308"/>
    </source>
</evidence>
<proteinExistence type="inferred from homology"/>
<comment type="pathway">
    <text evidence="2">Purine metabolism.</text>
</comment>
<dbReference type="InterPro" id="IPR033655">
    <property type="entry name" value="TGS_RelA/SpoT"/>
</dbReference>
<dbReference type="Pfam" id="PF13328">
    <property type="entry name" value="HD_4"/>
    <property type="match status" value="1"/>
</dbReference>
<accession>A0ABT1G519</accession>
<dbReference type="PANTHER" id="PTHR21262">
    <property type="entry name" value="GUANOSINE-3',5'-BIS DIPHOSPHATE 3'-PYROPHOSPHOHYDROLASE"/>
    <property type="match status" value="1"/>
</dbReference>
<dbReference type="Pfam" id="PF02824">
    <property type="entry name" value="TGS"/>
    <property type="match status" value="1"/>
</dbReference>
<comment type="similarity">
    <text evidence="6">Belongs to the relA/spoT family.</text>
</comment>
<dbReference type="SMART" id="SM00954">
    <property type="entry name" value="RelA_SpoT"/>
    <property type="match status" value="1"/>
</dbReference>
<sequence length="720" mass="81534">MSQKELKKALAAAPRQATTSSTPAPDDPDRARALLERLAEPDSEALGRAQGIARIVSDLDMPAELECAALLFPAVDAGILSVEKLSGHFSPTVATLVDDMIHMPRFDDLGRADPGQILSRTQSEALRQMLLAMAQDIRVVVLRLADQLHAMRSLRHGDPHTQRVSAIATRELYAPLANRLGIWQLKWELEDLSLRFLEPRTYHRIAKLLRETRAEREAYITHLVELIRQELSAAGINGDVKGRPKHIYSIWKKMQRKGLSFENLFDVRAVRILVESVPQCYAVLGLIHGLWRHIPHEFDDYIANPKENNYQSLHTAVFGPDDKAVEVQIRTWDMHEHAELGVAAHWRYKEGGQRGDPALNERIAWLRRLLEPVDPDEGDHDLLDRFQSEVFEDRIYALTPSGDIVDLPPKATPVDFAYRIHTQVGHRCRGAKVDGRIVSLNHELKNGNRVEILTGKHARPSRDWLVPQLGYVASSRARAKIRHWFRQQNQENHLEQGRQILDREASRLGVELPDRKRLAREFKYQTIEELLTAIGRGDVTGDQIGNRLSRWLEPQDPTPETIRTRPSRASEGGVRVLGIGDLATTMARCCRPVPGDEIVGFITRGRGVSIHRRDCGNMLRLAEDQEERLIEVDWERDDGRGYAADIQVTAWDRQGLLRDITTLLGNDGVNITNIATQTDAKNHTARIRLTVELANRNQLSQTLQRLAQLANVTEAKRIKQ</sequence>
<dbReference type="Gene3D" id="3.30.70.260">
    <property type="match status" value="1"/>
</dbReference>
<dbReference type="InterPro" id="IPR012676">
    <property type="entry name" value="TGS-like"/>
</dbReference>
<dbReference type="SUPFAM" id="SSF109604">
    <property type="entry name" value="HD-domain/PDEase-like"/>
    <property type="match status" value="1"/>
</dbReference>
<dbReference type="Gene3D" id="3.30.460.10">
    <property type="entry name" value="Beta Polymerase, domain 2"/>
    <property type="match status" value="1"/>
</dbReference>
<dbReference type="SUPFAM" id="SSF55021">
    <property type="entry name" value="ACT-like"/>
    <property type="match status" value="1"/>
</dbReference>
<evidence type="ECO:0000256" key="2">
    <source>
        <dbReference type="ARBA" id="ARBA00025704"/>
    </source>
</evidence>
<evidence type="ECO:0000256" key="7">
    <source>
        <dbReference type="SAM" id="MobiDB-lite"/>
    </source>
</evidence>
<dbReference type="Gene3D" id="3.10.20.30">
    <property type="match status" value="1"/>
</dbReference>
<dbReference type="RefSeq" id="WP_253444611.1">
    <property type="nucleotide sequence ID" value="NZ_JALJYF010000001.1"/>
</dbReference>
<comment type="caution">
    <text evidence="10">The sequence shown here is derived from an EMBL/GenBank/DDBJ whole genome shotgun (WGS) entry which is preliminary data.</text>
</comment>
<reference evidence="10 11" key="1">
    <citation type="submission" date="2022-03" db="EMBL/GenBank/DDBJ databases">
        <title>Genomic Encyclopedia of Type Strains, Phase III (KMG-III): the genomes of soil and plant-associated and newly described type strains.</title>
        <authorList>
            <person name="Whitman W."/>
        </authorList>
    </citation>
    <scope>NUCLEOTIDE SEQUENCE [LARGE SCALE GENOMIC DNA]</scope>
    <source>
        <strain evidence="10 11">BSker1</strain>
    </source>
</reference>
<organism evidence="10 11">
    <name type="scientific">Natronospira proteinivora</name>
    <dbReference type="NCBI Taxonomy" id="1807133"/>
    <lineage>
        <taxon>Bacteria</taxon>
        <taxon>Pseudomonadati</taxon>
        <taxon>Pseudomonadota</taxon>
        <taxon>Gammaproteobacteria</taxon>
        <taxon>Natronospirales</taxon>
        <taxon>Natronospiraceae</taxon>
        <taxon>Natronospira</taxon>
    </lineage>
</organism>
<keyword evidence="10" id="KW-0808">Transferase</keyword>
<dbReference type="PROSITE" id="PS51880">
    <property type="entry name" value="TGS"/>
    <property type="match status" value="1"/>
</dbReference>